<organism evidence="2 3">
    <name type="scientific">Blautia liquoris</name>
    <dbReference type="NCBI Taxonomy" id="2779518"/>
    <lineage>
        <taxon>Bacteria</taxon>
        <taxon>Bacillati</taxon>
        <taxon>Bacillota</taxon>
        <taxon>Clostridia</taxon>
        <taxon>Lachnospirales</taxon>
        <taxon>Lachnospiraceae</taxon>
        <taxon>Blautia</taxon>
    </lineage>
</organism>
<protein>
    <submittedName>
        <fullName evidence="2">Phosphotransferase</fullName>
    </submittedName>
</protein>
<feature type="domain" description="Aminoglycoside phosphotransferase" evidence="1">
    <location>
        <begin position="138"/>
        <end position="193"/>
    </location>
</feature>
<keyword evidence="2" id="KW-0808">Transferase</keyword>
<dbReference type="Gene3D" id="3.90.1200.10">
    <property type="match status" value="1"/>
</dbReference>
<dbReference type="AlphaFoldDB" id="A0A7M2RI24"/>
<keyword evidence="3" id="KW-1185">Reference proteome</keyword>
<sequence>MDIHNLKMIGQGNTAEIYKYGEDKIIKLFRKEIPKEVAALEYEKAVFIQTYVENVPKAYDFITENNRYGIIYDRIYGIDLIKIIIKSIGKINHYSRTLALLHMSIHQKKVKVNEEFSVKNKLRCDIEAVEALSYEQKEFLTQYLKELPDGEVLCHFDFHPGNIMIQGKEPIIIDWMTACVGNPCADIARTYLILNYGELPNGTYLVRKLVRLFQRHVGKIYYREYLKHSVFTESDIEKWILPVAAARLREWIPDSEKKILSNLVNEKMRAIRN</sequence>
<accession>A0A7M2RI24</accession>
<dbReference type="RefSeq" id="WP_193735349.1">
    <property type="nucleotide sequence ID" value="NZ_CP063304.1"/>
</dbReference>
<dbReference type="SUPFAM" id="SSF56112">
    <property type="entry name" value="Protein kinase-like (PK-like)"/>
    <property type="match status" value="1"/>
</dbReference>
<gene>
    <name evidence="2" type="ORF">INP51_13585</name>
</gene>
<evidence type="ECO:0000313" key="3">
    <source>
        <dbReference type="Proteomes" id="UP000593601"/>
    </source>
</evidence>
<evidence type="ECO:0000259" key="1">
    <source>
        <dbReference type="Pfam" id="PF01636"/>
    </source>
</evidence>
<reference evidence="2 3" key="1">
    <citation type="submission" date="2020-10" db="EMBL/GenBank/DDBJ databases">
        <title>Blautia liquoris sp.nov., isolated from the mud in a fermentation cellar used for the production of Chinese strong-flavoured liquor.</title>
        <authorList>
            <person name="Lu L."/>
        </authorList>
    </citation>
    <scope>NUCLEOTIDE SEQUENCE [LARGE SCALE GENOMIC DNA]</scope>
    <source>
        <strain evidence="2 3">LZLJ-3</strain>
    </source>
</reference>
<dbReference type="GO" id="GO:0016740">
    <property type="term" value="F:transferase activity"/>
    <property type="evidence" value="ECO:0007669"/>
    <property type="project" value="UniProtKB-KW"/>
</dbReference>
<dbReference type="Pfam" id="PF01636">
    <property type="entry name" value="APH"/>
    <property type="match status" value="1"/>
</dbReference>
<dbReference type="InterPro" id="IPR011009">
    <property type="entry name" value="Kinase-like_dom_sf"/>
</dbReference>
<dbReference type="InterPro" id="IPR002575">
    <property type="entry name" value="Aminoglycoside_PTrfase"/>
</dbReference>
<dbReference type="KEGG" id="bliq:INP51_13585"/>
<proteinExistence type="predicted"/>
<evidence type="ECO:0000313" key="2">
    <source>
        <dbReference type="EMBL" id="QOV18990.1"/>
    </source>
</evidence>
<dbReference type="EMBL" id="CP063304">
    <property type="protein sequence ID" value="QOV18990.1"/>
    <property type="molecule type" value="Genomic_DNA"/>
</dbReference>
<dbReference type="Proteomes" id="UP000593601">
    <property type="component" value="Chromosome"/>
</dbReference>
<name>A0A7M2RI24_9FIRM</name>